<keyword evidence="1" id="KW-0472">Membrane</keyword>
<evidence type="ECO:0000256" key="1">
    <source>
        <dbReference type="SAM" id="Phobius"/>
    </source>
</evidence>
<keyword evidence="1" id="KW-1133">Transmembrane helix</keyword>
<dbReference type="Pfam" id="PF00535">
    <property type="entry name" value="Glycos_transf_2"/>
    <property type="match status" value="1"/>
</dbReference>
<evidence type="ECO:0000313" key="4">
    <source>
        <dbReference type="Proteomes" id="UP001321018"/>
    </source>
</evidence>
<dbReference type="AlphaFoldDB" id="A0AAP2YUM8"/>
<name>A0AAP2YUM8_9EURY</name>
<evidence type="ECO:0000313" key="3">
    <source>
        <dbReference type="EMBL" id="MCU4739794.1"/>
    </source>
</evidence>
<accession>A0AAP2YUM8</accession>
<feature type="domain" description="Glycosyltransferase 2-like" evidence="2">
    <location>
        <begin position="4"/>
        <end position="168"/>
    </location>
</feature>
<dbReference type="EMBL" id="JAOPKA010000001">
    <property type="protein sequence ID" value="MCU4739794.1"/>
    <property type="molecule type" value="Genomic_DNA"/>
</dbReference>
<sequence>MKVSVVICTYAMERYDVFSECVDSVLAQTYDPLETVIVVDGNDPVFERVREDFGGHDDVVLHCNDENQGISYSRTRGAELASGDVVAFIDDDAVAEEDWVAELARVYDESDAIAVGGHVAPDWVTEKPDFFPAEFYWLVGCDERGMGQHMEELRNTYGSNISFRRDVFLNVGGYDENTGRKGDRHIQAHEAPVCIRMANKYGKGVIYNTDAVVHHKLFDYRGDFRWLVFRSFWQGYSKRIMDLLLPEAAGDKNQYLKQLLFRFVPDRINEFIHTPSIPKAKQLVALFIFTVTVGCGYIYGIVTLQRNSLEVRS</sequence>
<dbReference type="Proteomes" id="UP001321018">
    <property type="component" value="Unassembled WGS sequence"/>
</dbReference>
<dbReference type="RefSeq" id="WP_338001664.1">
    <property type="nucleotide sequence ID" value="NZ_JAOPKA010000001.1"/>
</dbReference>
<dbReference type="Gene3D" id="3.90.550.10">
    <property type="entry name" value="Spore Coat Polysaccharide Biosynthesis Protein SpsA, Chain A"/>
    <property type="match status" value="1"/>
</dbReference>
<dbReference type="SUPFAM" id="SSF53448">
    <property type="entry name" value="Nucleotide-diphospho-sugar transferases"/>
    <property type="match status" value="1"/>
</dbReference>
<keyword evidence="1" id="KW-0812">Transmembrane</keyword>
<dbReference type="InterPro" id="IPR050834">
    <property type="entry name" value="Glycosyltransf_2"/>
</dbReference>
<proteinExistence type="predicted"/>
<dbReference type="InterPro" id="IPR001173">
    <property type="entry name" value="Glyco_trans_2-like"/>
</dbReference>
<gene>
    <name evidence="3" type="ORF">OB960_00060</name>
</gene>
<feature type="transmembrane region" description="Helical" evidence="1">
    <location>
        <begin position="283"/>
        <end position="304"/>
    </location>
</feature>
<dbReference type="InterPro" id="IPR029044">
    <property type="entry name" value="Nucleotide-diphossugar_trans"/>
</dbReference>
<dbReference type="NCBIfam" id="NF041394">
    <property type="entry name" value="GtaseAglG_Halo"/>
    <property type="match status" value="1"/>
</dbReference>
<protein>
    <submittedName>
        <fullName evidence="3">Glycosyltransferase family 2 protein</fullName>
    </submittedName>
</protein>
<dbReference type="CDD" id="cd00761">
    <property type="entry name" value="Glyco_tranf_GTA_type"/>
    <property type="match status" value="1"/>
</dbReference>
<reference evidence="3" key="1">
    <citation type="submission" date="2022-09" db="EMBL/GenBank/DDBJ databases">
        <title>Enrichment on poylsaccharides allowed isolation of novel metabolic and taxonomic groups of Haloarchaea.</title>
        <authorList>
            <person name="Sorokin D.Y."/>
            <person name="Elcheninov A.G."/>
            <person name="Khizhniak T.V."/>
            <person name="Kolganova T.V."/>
            <person name="Kublanov I.V."/>
        </authorList>
    </citation>
    <scope>NUCLEOTIDE SEQUENCE</scope>
    <source>
        <strain evidence="3">AArc-xg1-1</strain>
    </source>
</reference>
<dbReference type="PANTHER" id="PTHR43685:SF2">
    <property type="entry name" value="GLYCOSYLTRANSFERASE 2-LIKE DOMAIN-CONTAINING PROTEIN"/>
    <property type="match status" value="1"/>
</dbReference>
<comment type="caution">
    <text evidence="3">The sequence shown here is derived from an EMBL/GenBank/DDBJ whole genome shotgun (WGS) entry which is preliminary data.</text>
</comment>
<organism evidence="3 4">
    <name type="scientific">Natronoglomus mannanivorans</name>
    <dbReference type="NCBI Taxonomy" id="2979990"/>
    <lineage>
        <taxon>Archaea</taxon>
        <taxon>Methanobacteriati</taxon>
        <taxon>Methanobacteriota</taxon>
        <taxon>Stenosarchaea group</taxon>
        <taxon>Halobacteria</taxon>
        <taxon>Halobacteriales</taxon>
        <taxon>Natrialbaceae</taxon>
        <taxon>Natronoglomus</taxon>
    </lineage>
</organism>
<dbReference type="InterPro" id="IPR053553">
    <property type="entry name" value="GDP_glucuronosyltransferase"/>
</dbReference>
<dbReference type="PANTHER" id="PTHR43685">
    <property type="entry name" value="GLYCOSYLTRANSFERASE"/>
    <property type="match status" value="1"/>
</dbReference>
<evidence type="ECO:0000259" key="2">
    <source>
        <dbReference type="Pfam" id="PF00535"/>
    </source>
</evidence>